<dbReference type="HOGENOM" id="CLU_352677_0_0_1"/>
<dbReference type="AlphaFoldDB" id="W4KHG4"/>
<dbReference type="eggNOG" id="ENOG502S18D">
    <property type="taxonomic scope" value="Eukaryota"/>
</dbReference>
<organism evidence="2 3">
    <name type="scientific">Heterobasidion irregulare (strain TC 32-1)</name>
    <dbReference type="NCBI Taxonomy" id="747525"/>
    <lineage>
        <taxon>Eukaryota</taxon>
        <taxon>Fungi</taxon>
        <taxon>Dikarya</taxon>
        <taxon>Basidiomycota</taxon>
        <taxon>Agaricomycotina</taxon>
        <taxon>Agaricomycetes</taxon>
        <taxon>Russulales</taxon>
        <taxon>Bondarzewiaceae</taxon>
        <taxon>Heterobasidion</taxon>
        <taxon>Heterobasidion annosum species complex</taxon>
    </lineage>
</organism>
<protein>
    <recommendedName>
        <fullName evidence="1">Ubiquitin-like domain-containing protein</fullName>
    </recommendedName>
</protein>
<evidence type="ECO:0000259" key="1">
    <source>
        <dbReference type="PROSITE" id="PS50053"/>
    </source>
</evidence>
<evidence type="ECO:0000313" key="3">
    <source>
        <dbReference type="Proteomes" id="UP000030671"/>
    </source>
</evidence>
<dbReference type="OrthoDB" id="428577at2759"/>
<accession>W4KHG4</accession>
<reference evidence="2 3" key="1">
    <citation type="journal article" date="2012" name="New Phytol.">
        <title>Insight into trade-off between wood decay and parasitism from the genome of a fungal forest pathogen.</title>
        <authorList>
            <person name="Olson A."/>
            <person name="Aerts A."/>
            <person name="Asiegbu F."/>
            <person name="Belbahri L."/>
            <person name="Bouzid O."/>
            <person name="Broberg A."/>
            <person name="Canback B."/>
            <person name="Coutinho P.M."/>
            <person name="Cullen D."/>
            <person name="Dalman K."/>
            <person name="Deflorio G."/>
            <person name="van Diepen L.T."/>
            <person name="Dunand C."/>
            <person name="Duplessis S."/>
            <person name="Durling M."/>
            <person name="Gonthier P."/>
            <person name="Grimwood J."/>
            <person name="Fossdal C.G."/>
            <person name="Hansson D."/>
            <person name="Henrissat B."/>
            <person name="Hietala A."/>
            <person name="Himmelstrand K."/>
            <person name="Hoffmeister D."/>
            <person name="Hogberg N."/>
            <person name="James T.Y."/>
            <person name="Karlsson M."/>
            <person name="Kohler A."/>
            <person name="Kues U."/>
            <person name="Lee Y.H."/>
            <person name="Lin Y.C."/>
            <person name="Lind M."/>
            <person name="Lindquist E."/>
            <person name="Lombard V."/>
            <person name="Lucas S."/>
            <person name="Lunden K."/>
            <person name="Morin E."/>
            <person name="Murat C."/>
            <person name="Park J."/>
            <person name="Raffaello T."/>
            <person name="Rouze P."/>
            <person name="Salamov A."/>
            <person name="Schmutz J."/>
            <person name="Solheim H."/>
            <person name="Stahlberg J."/>
            <person name="Velez H."/>
            <person name="de Vries R.P."/>
            <person name="Wiebenga A."/>
            <person name="Woodward S."/>
            <person name="Yakovlev I."/>
            <person name="Garbelotto M."/>
            <person name="Martin F."/>
            <person name="Grigoriev I.V."/>
            <person name="Stenlid J."/>
        </authorList>
    </citation>
    <scope>NUCLEOTIDE SEQUENCE [LARGE SCALE GENOMIC DNA]</scope>
    <source>
        <strain evidence="2 3">TC 32-1</strain>
    </source>
</reference>
<sequence length="797" mass="87060">MTSLPPYSAKDIPATADIVVFKGSKNGSGDAKVTLRGLPRPVKYEDVAAELVRQGAFGAVGTSATTDQPLLHFYNKVFLPVGAGGALESPPSYDTSEARLTHNGQIAQVNGVNVRFHRTISVPALVSVHPAPLASLPHQSLFPSNVGSATGTLPKSVLSKGGAFLSVYQREAIPKESYVVKISVGGVNALTGVPQNASSCRKQDYLPVGGEGGQLQVLRSSSLSYSTHAAMHQLRWLDGISTAPGVVRQFVAMHLGKGYTVEGQVTEAEYHALERLMKVQRTRGISRRQSNSQARGVHGTATFQQHDVLAVASSANTADNVIIATLPFRTHLDHKPRAHAKLSQALVQVERRASAFKLDAGGVSRITGGDAFVVDCEKSDTIEHLKTKIEDLQGISSQFQRLIHAGKQLRDGLTIPTMGSSLTRPSIWFCAWWAADLGQRSRTCWLALRQAERYRKRSTAIRCPPSPTMSRVQTFHVAVINAACFTAVTGLPSPPSPITAQTYLKYDLPWFELYDEHIPAANNASAATLLGDVKSIAQLDRDRAAAGGKDDVVQTPCAHSVRELATHRLSPCGHVFCNACSRAPAARPPRVRRATQPSYSRGLRVRMRKIDHIYCWISSFEARSHKSWPGSFPSRWGGGRGVGKKMNLVVIRKGPVSVIATELDKNSTSRVFERHKVGWRQLKLKLKLEPSLGFNLIRPGSETPIYTERLSSAIGQQQREGPITISKETGLTEYQKEAADGAKPARSDFREFIKVEVYPTEMTDGTREILTRSVNGVIARRSLKQKRERSHRVIARP</sequence>
<dbReference type="SUPFAM" id="SSF54236">
    <property type="entry name" value="Ubiquitin-like"/>
    <property type="match status" value="1"/>
</dbReference>
<dbReference type="InterPro" id="IPR000626">
    <property type="entry name" value="Ubiquitin-like_dom"/>
</dbReference>
<dbReference type="InterPro" id="IPR019956">
    <property type="entry name" value="Ubiquitin_dom"/>
</dbReference>
<dbReference type="KEGG" id="hir:HETIRDRAFT_425984"/>
<dbReference type="Pfam" id="PF00240">
    <property type="entry name" value="ubiquitin"/>
    <property type="match status" value="1"/>
</dbReference>
<dbReference type="RefSeq" id="XP_009544395.1">
    <property type="nucleotide sequence ID" value="XM_009546100.1"/>
</dbReference>
<evidence type="ECO:0000313" key="2">
    <source>
        <dbReference type="EMBL" id="ETW84765.1"/>
    </source>
</evidence>
<dbReference type="Proteomes" id="UP000030671">
    <property type="component" value="Unassembled WGS sequence"/>
</dbReference>
<dbReference type="CDD" id="cd17039">
    <property type="entry name" value="Ubl_ubiquitin_like"/>
    <property type="match status" value="1"/>
</dbReference>
<gene>
    <name evidence="2" type="ORF">HETIRDRAFT_425984</name>
</gene>
<dbReference type="InterPro" id="IPR029071">
    <property type="entry name" value="Ubiquitin-like_domsf"/>
</dbReference>
<proteinExistence type="predicted"/>
<feature type="domain" description="Ubiquitin-like" evidence="1">
    <location>
        <begin position="365"/>
        <end position="419"/>
    </location>
</feature>
<dbReference type="InParanoid" id="W4KHG4"/>
<dbReference type="EMBL" id="KI925456">
    <property type="protein sequence ID" value="ETW84765.1"/>
    <property type="molecule type" value="Genomic_DNA"/>
</dbReference>
<dbReference type="GeneID" id="20674062"/>
<name>W4KHG4_HETIT</name>
<dbReference type="Gene3D" id="3.10.20.90">
    <property type="entry name" value="Phosphatidylinositol 3-kinase Catalytic Subunit, Chain A, domain 1"/>
    <property type="match status" value="1"/>
</dbReference>
<dbReference type="STRING" id="747525.W4KHG4"/>
<keyword evidence="3" id="KW-1185">Reference proteome</keyword>
<dbReference type="PRINTS" id="PR00348">
    <property type="entry name" value="UBIQUITIN"/>
</dbReference>
<dbReference type="SMART" id="SM00213">
    <property type="entry name" value="UBQ"/>
    <property type="match status" value="1"/>
</dbReference>
<dbReference type="PROSITE" id="PS50053">
    <property type="entry name" value="UBIQUITIN_2"/>
    <property type="match status" value="1"/>
</dbReference>